<evidence type="ECO:0000256" key="9">
    <source>
        <dbReference type="ARBA" id="ARBA00022960"/>
    </source>
</evidence>
<evidence type="ECO:0000256" key="8">
    <source>
        <dbReference type="ARBA" id="ARBA00022842"/>
    </source>
</evidence>
<evidence type="ECO:0000259" key="15">
    <source>
        <dbReference type="PROSITE" id="PS50975"/>
    </source>
</evidence>
<keyword evidence="17" id="KW-1185">Reference proteome</keyword>
<keyword evidence="9 13" id="KW-0133">Cell shape</keyword>
<evidence type="ECO:0000256" key="13">
    <source>
        <dbReference type="HAMAP-Rule" id="MF_00047"/>
    </source>
</evidence>
<comment type="cofactor">
    <cofactor evidence="2">
        <name>Mg(2+)</name>
        <dbReference type="ChEBI" id="CHEBI:18420"/>
    </cofactor>
</comment>
<feature type="domain" description="ATP-grasp" evidence="15">
    <location>
        <begin position="171"/>
        <end position="387"/>
    </location>
</feature>
<dbReference type="PANTHER" id="PTHR23132:SF25">
    <property type="entry name" value="D-ALANINE--D-ALANINE LIGASE A"/>
    <property type="match status" value="1"/>
</dbReference>
<keyword evidence="6 14" id="KW-0547">Nucleotide-binding</keyword>
<evidence type="ECO:0000256" key="1">
    <source>
        <dbReference type="ARBA" id="ARBA00001936"/>
    </source>
</evidence>
<protein>
    <recommendedName>
        <fullName evidence="13">D-alanine--D-alanine ligase</fullName>
        <ecNumber evidence="13">6.3.2.4</ecNumber>
    </recommendedName>
    <alternativeName>
        <fullName evidence="13">D-Ala-D-Ala ligase</fullName>
    </alternativeName>
    <alternativeName>
        <fullName evidence="13">D-alanylalanine synthetase</fullName>
    </alternativeName>
</protein>
<evidence type="ECO:0000256" key="7">
    <source>
        <dbReference type="ARBA" id="ARBA00022840"/>
    </source>
</evidence>
<keyword evidence="8" id="KW-0460">Magnesium</keyword>
<keyword evidence="13" id="KW-0963">Cytoplasm</keyword>
<evidence type="ECO:0000256" key="14">
    <source>
        <dbReference type="PROSITE-ProRule" id="PRU00409"/>
    </source>
</evidence>
<evidence type="ECO:0000313" key="17">
    <source>
        <dbReference type="Proteomes" id="UP001499924"/>
    </source>
</evidence>
<dbReference type="PROSITE" id="PS50975">
    <property type="entry name" value="ATP_GRASP"/>
    <property type="match status" value="1"/>
</dbReference>
<comment type="pathway">
    <text evidence="13">Cell wall biogenesis; peptidoglycan biosynthesis.</text>
</comment>
<dbReference type="PROSITE" id="PS00844">
    <property type="entry name" value="DALA_DALA_LIGASE_2"/>
    <property type="match status" value="1"/>
</dbReference>
<dbReference type="HAMAP" id="MF_00047">
    <property type="entry name" value="Dala_Dala_lig"/>
    <property type="match status" value="1"/>
</dbReference>
<dbReference type="Gene3D" id="3.30.470.20">
    <property type="entry name" value="ATP-grasp fold, B domain"/>
    <property type="match status" value="1"/>
</dbReference>
<evidence type="ECO:0000256" key="2">
    <source>
        <dbReference type="ARBA" id="ARBA00001946"/>
    </source>
</evidence>
<evidence type="ECO:0000256" key="4">
    <source>
        <dbReference type="ARBA" id="ARBA00022598"/>
    </source>
</evidence>
<dbReference type="InterPro" id="IPR011127">
    <property type="entry name" value="Dala_Dala_lig_N"/>
</dbReference>
<keyword evidence="10 13" id="KW-0573">Peptidoglycan synthesis</keyword>
<reference evidence="17" key="1">
    <citation type="journal article" date="2019" name="Int. J. Syst. Evol. Microbiol.">
        <title>The Global Catalogue of Microorganisms (GCM) 10K type strain sequencing project: providing services to taxonomists for standard genome sequencing and annotation.</title>
        <authorList>
            <consortium name="The Broad Institute Genomics Platform"/>
            <consortium name="The Broad Institute Genome Sequencing Center for Infectious Disease"/>
            <person name="Wu L."/>
            <person name="Ma J."/>
        </authorList>
    </citation>
    <scope>NUCLEOTIDE SEQUENCE [LARGE SCALE GENOMIC DNA]</scope>
    <source>
        <strain evidence="17">JCM 15614</strain>
    </source>
</reference>
<evidence type="ECO:0000256" key="6">
    <source>
        <dbReference type="ARBA" id="ARBA00022741"/>
    </source>
</evidence>
<accession>A0ABP6PCH8</accession>
<keyword evidence="12 13" id="KW-0961">Cell wall biogenesis/degradation</keyword>
<dbReference type="SUPFAM" id="SSF52440">
    <property type="entry name" value="PreATP-grasp domain"/>
    <property type="match status" value="1"/>
</dbReference>
<comment type="catalytic activity">
    <reaction evidence="13">
        <text>2 D-alanine + ATP = D-alanyl-D-alanine + ADP + phosphate + H(+)</text>
        <dbReference type="Rhea" id="RHEA:11224"/>
        <dbReference type="ChEBI" id="CHEBI:15378"/>
        <dbReference type="ChEBI" id="CHEBI:30616"/>
        <dbReference type="ChEBI" id="CHEBI:43474"/>
        <dbReference type="ChEBI" id="CHEBI:57416"/>
        <dbReference type="ChEBI" id="CHEBI:57822"/>
        <dbReference type="ChEBI" id="CHEBI:456216"/>
        <dbReference type="EC" id="6.3.2.4"/>
    </reaction>
</comment>
<sequence>MHALRLSHQGAPTGSARVATMSGKADKLRVAVVFGGRSAEHAISCVSAGSVIAALDPDRYEVVPVGIATDGRWVLADGDQRMAISDGTLPEVTGGTAVSLVGDPEGRGFAVLEPGAAVGRALTEVDVVFPVLHGTFGEDGTIQGLLEMAGLPYVGSGVFASAASMDKEFTKKLLAAAGLPQGDHVVLRDASGAVCPDPGVLDGATRERLGLPVFVKPSRAGSSIGITKVTDWAQFPEAVATAAAVDPKVIVEAAVPGREIECGVLAARGNGLPESSLPAEIRLRPGTDWYDFAAKYLDDAVDFDVPADLSPEQTAAVQDAARRAYLALDCRGLARVDFFLGTSPDGGDLLVINEVNTMPGFTPISMFPRMWAASGVSYPELVDRLIASALTTGSRPVR</sequence>
<evidence type="ECO:0000256" key="5">
    <source>
        <dbReference type="ARBA" id="ARBA00022723"/>
    </source>
</evidence>
<name>A0ABP6PCH8_9ACTN</name>
<dbReference type="NCBIfam" id="TIGR01205">
    <property type="entry name" value="D_ala_D_alaTIGR"/>
    <property type="match status" value="1"/>
</dbReference>
<dbReference type="GO" id="GO:0016874">
    <property type="term" value="F:ligase activity"/>
    <property type="evidence" value="ECO:0007669"/>
    <property type="project" value="UniProtKB-KW"/>
</dbReference>
<keyword evidence="7 14" id="KW-0067">ATP-binding</keyword>
<keyword evidence="11" id="KW-0464">Manganese</keyword>
<evidence type="ECO:0000256" key="12">
    <source>
        <dbReference type="ARBA" id="ARBA00023316"/>
    </source>
</evidence>
<dbReference type="PROSITE" id="PS00843">
    <property type="entry name" value="DALA_DALA_LIGASE_1"/>
    <property type="match status" value="1"/>
</dbReference>
<comment type="function">
    <text evidence="13">Cell wall formation.</text>
</comment>
<dbReference type="Pfam" id="PF01820">
    <property type="entry name" value="Dala_Dala_lig_N"/>
    <property type="match status" value="1"/>
</dbReference>
<gene>
    <name evidence="13" type="primary">ddl</name>
    <name evidence="16" type="ORF">GCM10010531_30780</name>
</gene>
<keyword evidence="4 13" id="KW-0436">Ligase</keyword>
<dbReference type="Gene3D" id="3.30.1490.20">
    <property type="entry name" value="ATP-grasp fold, A domain"/>
    <property type="match status" value="1"/>
</dbReference>
<comment type="similarity">
    <text evidence="3 13">Belongs to the D-alanine--D-alanine ligase family.</text>
</comment>
<dbReference type="Gene3D" id="3.40.50.20">
    <property type="match status" value="1"/>
</dbReference>
<dbReference type="SUPFAM" id="SSF56059">
    <property type="entry name" value="Glutathione synthetase ATP-binding domain-like"/>
    <property type="match status" value="1"/>
</dbReference>
<dbReference type="InterPro" id="IPR013815">
    <property type="entry name" value="ATP_grasp_subdomain_1"/>
</dbReference>
<dbReference type="InterPro" id="IPR005905">
    <property type="entry name" value="D_ala_D_ala"/>
</dbReference>
<comment type="caution">
    <text evidence="16">The sequence shown here is derived from an EMBL/GenBank/DDBJ whole genome shotgun (WGS) entry which is preliminary data.</text>
</comment>
<dbReference type="PANTHER" id="PTHR23132">
    <property type="entry name" value="D-ALANINE--D-ALANINE LIGASE"/>
    <property type="match status" value="1"/>
</dbReference>
<dbReference type="InterPro" id="IPR011761">
    <property type="entry name" value="ATP-grasp"/>
</dbReference>
<evidence type="ECO:0000256" key="10">
    <source>
        <dbReference type="ARBA" id="ARBA00022984"/>
    </source>
</evidence>
<dbReference type="NCBIfam" id="NF002528">
    <property type="entry name" value="PRK01966.1-4"/>
    <property type="match status" value="1"/>
</dbReference>
<dbReference type="Pfam" id="PF07478">
    <property type="entry name" value="Dala_Dala_lig_C"/>
    <property type="match status" value="1"/>
</dbReference>
<dbReference type="InterPro" id="IPR016185">
    <property type="entry name" value="PreATP-grasp_dom_sf"/>
</dbReference>
<evidence type="ECO:0000256" key="3">
    <source>
        <dbReference type="ARBA" id="ARBA00010871"/>
    </source>
</evidence>
<comment type="subcellular location">
    <subcellularLocation>
        <location evidence="13">Cytoplasm</location>
    </subcellularLocation>
</comment>
<evidence type="ECO:0000313" key="16">
    <source>
        <dbReference type="EMBL" id="GAA3175023.1"/>
    </source>
</evidence>
<keyword evidence="5" id="KW-0479">Metal-binding</keyword>
<dbReference type="PIRSF" id="PIRSF039102">
    <property type="entry name" value="Ddl/VanB"/>
    <property type="match status" value="1"/>
</dbReference>
<dbReference type="EMBL" id="BAAAVV010000007">
    <property type="protein sequence ID" value="GAA3175023.1"/>
    <property type="molecule type" value="Genomic_DNA"/>
</dbReference>
<dbReference type="Proteomes" id="UP001499924">
    <property type="component" value="Unassembled WGS sequence"/>
</dbReference>
<proteinExistence type="inferred from homology"/>
<dbReference type="NCBIfam" id="NF002378">
    <property type="entry name" value="PRK01372.1"/>
    <property type="match status" value="1"/>
</dbReference>
<evidence type="ECO:0000256" key="11">
    <source>
        <dbReference type="ARBA" id="ARBA00023211"/>
    </source>
</evidence>
<dbReference type="InterPro" id="IPR000291">
    <property type="entry name" value="D-Ala_lig_Van_CS"/>
</dbReference>
<dbReference type="EC" id="6.3.2.4" evidence="13"/>
<comment type="cofactor">
    <cofactor evidence="1">
        <name>Mn(2+)</name>
        <dbReference type="ChEBI" id="CHEBI:29035"/>
    </cofactor>
</comment>
<dbReference type="InterPro" id="IPR011095">
    <property type="entry name" value="Dala_Dala_lig_C"/>
</dbReference>
<organism evidence="16 17">
    <name type="scientific">Blastococcus jejuensis</name>
    <dbReference type="NCBI Taxonomy" id="351224"/>
    <lineage>
        <taxon>Bacteria</taxon>
        <taxon>Bacillati</taxon>
        <taxon>Actinomycetota</taxon>
        <taxon>Actinomycetes</taxon>
        <taxon>Geodermatophilales</taxon>
        <taxon>Geodermatophilaceae</taxon>
        <taxon>Blastococcus</taxon>
    </lineage>
</organism>